<evidence type="ECO:0008006" key="7">
    <source>
        <dbReference type="Google" id="ProtNLM"/>
    </source>
</evidence>
<feature type="repeat" description="WD" evidence="3">
    <location>
        <begin position="48"/>
        <end position="80"/>
    </location>
</feature>
<protein>
    <recommendedName>
        <fullName evidence="7">DDB1- and CUL4-associated factor 8</fullName>
    </recommendedName>
</protein>
<dbReference type="Gene3D" id="2.130.10.10">
    <property type="entry name" value="YVTN repeat-like/Quinoprotein amine dehydrogenase"/>
    <property type="match status" value="1"/>
</dbReference>
<comment type="caution">
    <text evidence="5">The sequence shown here is derived from an EMBL/GenBank/DDBJ whole genome shotgun (WGS) entry which is preliminary data.</text>
</comment>
<dbReference type="PROSITE" id="PS50294">
    <property type="entry name" value="WD_REPEATS_REGION"/>
    <property type="match status" value="1"/>
</dbReference>
<dbReference type="PANTHER" id="PTHR15574">
    <property type="entry name" value="WD REPEAT DOMAIN-CONTAINING FAMILY"/>
    <property type="match status" value="1"/>
</dbReference>
<evidence type="ECO:0000313" key="6">
    <source>
        <dbReference type="Proteomes" id="UP001642360"/>
    </source>
</evidence>
<dbReference type="InterPro" id="IPR045151">
    <property type="entry name" value="DCAF8"/>
</dbReference>
<dbReference type="InterPro" id="IPR001680">
    <property type="entry name" value="WD40_rpt"/>
</dbReference>
<accession>A0ABC8TL78</accession>
<dbReference type="InterPro" id="IPR036322">
    <property type="entry name" value="WD40_repeat_dom_sf"/>
</dbReference>
<gene>
    <name evidence="5" type="ORF">ILEXP_LOCUS39666</name>
</gene>
<dbReference type="InterPro" id="IPR015943">
    <property type="entry name" value="WD40/YVTN_repeat-like_dom_sf"/>
</dbReference>
<dbReference type="Pfam" id="PF00400">
    <property type="entry name" value="WD40"/>
    <property type="match status" value="2"/>
</dbReference>
<organism evidence="5 6">
    <name type="scientific">Ilex paraguariensis</name>
    <name type="common">yerba mate</name>
    <dbReference type="NCBI Taxonomy" id="185542"/>
    <lineage>
        <taxon>Eukaryota</taxon>
        <taxon>Viridiplantae</taxon>
        <taxon>Streptophyta</taxon>
        <taxon>Embryophyta</taxon>
        <taxon>Tracheophyta</taxon>
        <taxon>Spermatophyta</taxon>
        <taxon>Magnoliopsida</taxon>
        <taxon>eudicotyledons</taxon>
        <taxon>Gunneridae</taxon>
        <taxon>Pentapetalae</taxon>
        <taxon>asterids</taxon>
        <taxon>campanulids</taxon>
        <taxon>Aquifoliales</taxon>
        <taxon>Aquifoliaceae</taxon>
        <taxon>Ilex</taxon>
    </lineage>
</organism>
<dbReference type="SMART" id="SM00320">
    <property type="entry name" value="WD40"/>
    <property type="match status" value="6"/>
</dbReference>
<evidence type="ECO:0000256" key="4">
    <source>
        <dbReference type="SAM" id="MobiDB-lite"/>
    </source>
</evidence>
<evidence type="ECO:0000256" key="2">
    <source>
        <dbReference type="ARBA" id="ARBA00022737"/>
    </source>
</evidence>
<sequence>MERISKSSADGFSEFWKREMGFSQPRNFTRRISSSEALVKRLDLYGRLNGHQGCVNSVEFNSTGDFLVSGSDDRQVMLWNWATKTLRLSYPSGHLDNVFQARIMPFTDDCKIVSAAADGQVRLGQLSENGQVETKRLGKHQGRVHKLAVEPGSPYIFYSSGKDGFVQHFDLRSNHATKLFCCSSFTENNKQSSRSLRLNAIVIDPRNPNYFTLGGSDVYARVYDIRKCQLDASSKQDIPINTFCPRHLIETYDVHITALDYSNTSELLVSYNDELIYLFQKNMGLGPLPLPVPHEELQKLEGAQVYSGHRNSQTVKGVSFFGPNDEYILSGSDCGHIFIWKKRGAKLVRLMVGDRHIVNQLEPHPHIPVLATCGIEKNIKLWAPMSHDILPLPHNVEEIIESNRRGREDHSQVTLTPDVIMHVLRLHRRQALAYIERRYNRADIESDDEDEGAAYLLGFSDSDVSSEESVTGDSRECNIS</sequence>
<feature type="region of interest" description="Disordered" evidence="4">
    <location>
        <begin position="458"/>
        <end position="480"/>
    </location>
</feature>
<name>A0ABC8TL78_9AQUA</name>
<dbReference type="AlphaFoldDB" id="A0ABC8TL78"/>
<dbReference type="PANTHER" id="PTHR15574:SF65">
    <property type="entry name" value="TRANSDUCIN_WD40 REPEAT-LIKE SUPERFAMILY PROTEIN"/>
    <property type="match status" value="1"/>
</dbReference>
<evidence type="ECO:0000256" key="1">
    <source>
        <dbReference type="ARBA" id="ARBA00022574"/>
    </source>
</evidence>
<keyword evidence="6" id="KW-1185">Reference proteome</keyword>
<dbReference type="SUPFAM" id="SSF50978">
    <property type="entry name" value="WD40 repeat-like"/>
    <property type="match status" value="1"/>
</dbReference>
<evidence type="ECO:0000313" key="5">
    <source>
        <dbReference type="EMBL" id="CAK9170181.1"/>
    </source>
</evidence>
<dbReference type="PROSITE" id="PS50082">
    <property type="entry name" value="WD_REPEATS_2"/>
    <property type="match status" value="1"/>
</dbReference>
<keyword evidence="2" id="KW-0677">Repeat</keyword>
<proteinExistence type="predicted"/>
<reference evidence="5 6" key="1">
    <citation type="submission" date="2024-02" db="EMBL/GenBank/DDBJ databases">
        <authorList>
            <person name="Vignale AGUSTIN F."/>
            <person name="Sosa J E."/>
            <person name="Modenutti C."/>
        </authorList>
    </citation>
    <scope>NUCLEOTIDE SEQUENCE [LARGE SCALE GENOMIC DNA]</scope>
</reference>
<evidence type="ECO:0000256" key="3">
    <source>
        <dbReference type="PROSITE-ProRule" id="PRU00221"/>
    </source>
</evidence>
<dbReference type="EMBL" id="CAUOFW020005447">
    <property type="protein sequence ID" value="CAK9170181.1"/>
    <property type="molecule type" value="Genomic_DNA"/>
</dbReference>
<keyword evidence="1 3" id="KW-0853">WD repeat</keyword>
<dbReference type="Proteomes" id="UP001642360">
    <property type="component" value="Unassembled WGS sequence"/>
</dbReference>
<feature type="compositionally biased region" description="Low complexity" evidence="4">
    <location>
        <begin position="460"/>
        <end position="469"/>
    </location>
</feature>